<sequence length="211" mass="23497">MRWYAFGVGFLLLLGGCASERDRVAPIVLPDVVASVCVLSPSQRYVIAQTYDPDLLPNQDHPQIQIFDLTTTRAITIPLAPEAYPDGLSLTWYPDDVVLAEQRWLYNIPHGILTDTTTLPHPLPPTPYQFDLPQWNPSPDGRYVANGAKIWERDPVTGGPGAVVIDLPNESYTEGCYNAWSADSRSYYFLDWETVGPRQSGPGPIRKITLP</sequence>
<comment type="caution">
    <text evidence="1">The sequence shown here is derived from an EMBL/GenBank/DDBJ whole genome shotgun (WGS) entry which is preliminary data.</text>
</comment>
<organism evidence="1 2">
    <name type="scientific">Herpetosiphon gulosus</name>
    <dbReference type="NCBI Taxonomy" id="1973496"/>
    <lineage>
        <taxon>Bacteria</taxon>
        <taxon>Bacillati</taxon>
        <taxon>Chloroflexota</taxon>
        <taxon>Chloroflexia</taxon>
        <taxon>Herpetosiphonales</taxon>
        <taxon>Herpetosiphonaceae</taxon>
        <taxon>Herpetosiphon</taxon>
    </lineage>
</organism>
<dbReference type="EMBL" id="BAABRU010000053">
    <property type="protein sequence ID" value="GAA5531472.1"/>
    <property type="molecule type" value="Genomic_DNA"/>
</dbReference>
<dbReference type="RefSeq" id="WP_345725027.1">
    <property type="nucleotide sequence ID" value="NZ_BAABRU010000053.1"/>
</dbReference>
<proteinExistence type="predicted"/>
<gene>
    <name evidence="1" type="ORF">Hgul01_05297</name>
</gene>
<dbReference type="SUPFAM" id="SSF82171">
    <property type="entry name" value="DPP6 N-terminal domain-like"/>
    <property type="match status" value="1"/>
</dbReference>
<evidence type="ECO:0000313" key="2">
    <source>
        <dbReference type="Proteomes" id="UP001428290"/>
    </source>
</evidence>
<accession>A0ABP9X7V5</accession>
<dbReference type="PROSITE" id="PS51257">
    <property type="entry name" value="PROKAR_LIPOPROTEIN"/>
    <property type="match status" value="1"/>
</dbReference>
<protein>
    <recommendedName>
        <fullName evidence="3">Lipoprotein</fullName>
    </recommendedName>
</protein>
<dbReference type="Proteomes" id="UP001428290">
    <property type="component" value="Unassembled WGS sequence"/>
</dbReference>
<evidence type="ECO:0000313" key="1">
    <source>
        <dbReference type="EMBL" id="GAA5531472.1"/>
    </source>
</evidence>
<evidence type="ECO:0008006" key="3">
    <source>
        <dbReference type="Google" id="ProtNLM"/>
    </source>
</evidence>
<keyword evidence="2" id="KW-1185">Reference proteome</keyword>
<reference evidence="1 2" key="1">
    <citation type="submission" date="2024-02" db="EMBL/GenBank/DDBJ databases">
        <title>Herpetosiphon gulosus NBRC 112829.</title>
        <authorList>
            <person name="Ichikawa N."/>
            <person name="Katano-Makiyama Y."/>
            <person name="Hidaka K."/>
        </authorList>
    </citation>
    <scope>NUCLEOTIDE SEQUENCE [LARGE SCALE GENOMIC DNA]</scope>
    <source>
        <strain evidence="1 2">NBRC 112829</strain>
    </source>
</reference>
<name>A0ABP9X7V5_9CHLR</name>